<evidence type="ECO:0000313" key="15">
    <source>
        <dbReference type="EMBL" id="RNB76849.1"/>
    </source>
</evidence>
<evidence type="ECO:0000256" key="12">
    <source>
        <dbReference type="PIRNR" id="PIRNR015601"/>
    </source>
</evidence>
<proteinExistence type="inferred from homology"/>
<evidence type="ECO:0000259" key="13">
    <source>
        <dbReference type="Pfam" id="PF04452"/>
    </source>
</evidence>
<feature type="domain" description="Ribosomal RNA small subunit methyltransferase E PUA-like" evidence="14">
    <location>
        <begin position="20"/>
        <end position="64"/>
    </location>
</feature>
<dbReference type="NCBIfam" id="NF008691">
    <property type="entry name" value="PRK11713.1-4"/>
    <property type="match status" value="1"/>
</dbReference>
<dbReference type="OrthoDB" id="9815641at2"/>
<sequence length="255" mass="28099">MQRYFVEPDLFSEDEISIVGDDVHHIVNVMRAKEGEEILVSNGAGRTALAKLVMLSSKEVKAQVLELLDEQCELPIRITIGQGLPKGEKMEWILQKGTELGAYSFFPFSSERTIVKLDAKKEAKKLERWRKIVKEAAEQSHRAVLPEILPPVSFREALKASNAYTRCAIAYEKEGGTTLHQVLDELQGDDTLLVLIGPEGGFSPEEVGIAESNGFLPISLGPRILRTETASQYVLACASYQFERKHAAAGTGGEA</sequence>
<dbReference type="EC" id="2.1.1.193" evidence="3 12"/>
<keyword evidence="16" id="KW-1185">Reference proteome</keyword>
<evidence type="ECO:0000256" key="9">
    <source>
        <dbReference type="ARBA" id="ARBA00022691"/>
    </source>
</evidence>
<comment type="caution">
    <text evidence="15">The sequence shown here is derived from an EMBL/GenBank/DDBJ whole genome shotgun (WGS) entry which is preliminary data.</text>
</comment>
<evidence type="ECO:0000256" key="8">
    <source>
        <dbReference type="ARBA" id="ARBA00022679"/>
    </source>
</evidence>
<keyword evidence="6 12" id="KW-0698">rRNA processing</keyword>
<dbReference type="NCBIfam" id="TIGR00046">
    <property type="entry name" value="RsmE family RNA methyltransferase"/>
    <property type="match status" value="1"/>
</dbReference>
<dbReference type="InterPro" id="IPR046887">
    <property type="entry name" value="RsmE_PUA-like"/>
</dbReference>
<dbReference type="InterPro" id="IPR046886">
    <property type="entry name" value="RsmE_MTase_dom"/>
</dbReference>
<evidence type="ECO:0000256" key="11">
    <source>
        <dbReference type="ARBA" id="ARBA00047944"/>
    </source>
</evidence>
<gene>
    <name evidence="15" type="ORF">EDM52_01235</name>
</gene>
<keyword evidence="7 12" id="KW-0489">Methyltransferase</keyword>
<dbReference type="PANTHER" id="PTHR30027:SF3">
    <property type="entry name" value="16S RRNA (URACIL(1498)-N(3))-METHYLTRANSFERASE"/>
    <property type="match status" value="1"/>
</dbReference>
<keyword evidence="5 12" id="KW-0963">Cytoplasm</keyword>
<dbReference type="InterPro" id="IPR029028">
    <property type="entry name" value="Alpha/beta_knot_MTases"/>
</dbReference>
<dbReference type="InterPro" id="IPR029026">
    <property type="entry name" value="tRNA_m1G_MTases_N"/>
</dbReference>
<dbReference type="PANTHER" id="PTHR30027">
    <property type="entry name" value="RIBOSOMAL RNA SMALL SUBUNIT METHYLTRANSFERASE E"/>
    <property type="match status" value="1"/>
</dbReference>
<dbReference type="InterPro" id="IPR015947">
    <property type="entry name" value="PUA-like_sf"/>
</dbReference>
<dbReference type="SUPFAM" id="SSF75217">
    <property type="entry name" value="alpha/beta knot"/>
    <property type="match status" value="1"/>
</dbReference>
<dbReference type="CDD" id="cd18084">
    <property type="entry name" value="RsmE-like"/>
    <property type="match status" value="1"/>
</dbReference>
<evidence type="ECO:0000259" key="14">
    <source>
        <dbReference type="Pfam" id="PF20260"/>
    </source>
</evidence>
<dbReference type="GO" id="GO:0070475">
    <property type="term" value="P:rRNA base methylation"/>
    <property type="evidence" value="ECO:0007669"/>
    <property type="project" value="TreeGrafter"/>
</dbReference>
<dbReference type="RefSeq" id="WP_122907211.1">
    <property type="nucleotide sequence ID" value="NZ_CBCSBE010000011.1"/>
</dbReference>
<evidence type="ECO:0000256" key="3">
    <source>
        <dbReference type="ARBA" id="ARBA00012328"/>
    </source>
</evidence>
<keyword evidence="8 12" id="KW-0808">Transferase</keyword>
<comment type="function">
    <text evidence="10 12">Specifically methylates the N3 position of the uracil ring of uridine 1498 (m3U1498) in 16S rRNA. Acts on the fully assembled 30S ribosomal subunit.</text>
</comment>
<evidence type="ECO:0000256" key="5">
    <source>
        <dbReference type="ARBA" id="ARBA00022490"/>
    </source>
</evidence>
<dbReference type="GO" id="GO:0005737">
    <property type="term" value="C:cytoplasm"/>
    <property type="evidence" value="ECO:0007669"/>
    <property type="project" value="UniProtKB-SubCell"/>
</dbReference>
<evidence type="ECO:0000256" key="4">
    <source>
        <dbReference type="ARBA" id="ARBA00013673"/>
    </source>
</evidence>
<keyword evidence="9 12" id="KW-0949">S-adenosyl-L-methionine</keyword>
<evidence type="ECO:0000256" key="7">
    <source>
        <dbReference type="ARBA" id="ARBA00022603"/>
    </source>
</evidence>
<organism evidence="15 16">
    <name type="scientific">Brevibacillus invocatus</name>
    <dbReference type="NCBI Taxonomy" id="173959"/>
    <lineage>
        <taxon>Bacteria</taxon>
        <taxon>Bacillati</taxon>
        <taxon>Bacillota</taxon>
        <taxon>Bacilli</taxon>
        <taxon>Bacillales</taxon>
        <taxon>Paenibacillaceae</taxon>
        <taxon>Brevibacillus</taxon>
    </lineage>
</organism>
<dbReference type="Pfam" id="PF20260">
    <property type="entry name" value="PUA_4"/>
    <property type="match status" value="1"/>
</dbReference>
<feature type="domain" description="Ribosomal RNA small subunit methyltransferase E methyltransferase" evidence="13">
    <location>
        <begin position="73"/>
        <end position="237"/>
    </location>
</feature>
<evidence type="ECO:0000256" key="1">
    <source>
        <dbReference type="ARBA" id="ARBA00004496"/>
    </source>
</evidence>
<dbReference type="GO" id="GO:0070042">
    <property type="term" value="F:rRNA (uridine-N3-)-methyltransferase activity"/>
    <property type="evidence" value="ECO:0007669"/>
    <property type="project" value="TreeGrafter"/>
</dbReference>
<evidence type="ECO:0000256" key="10">
    <source>
        <dbReference type="ARBA" id="ARBA00025699"/>
    </source>
</evidence>
<comment type="catalytic activity">
    <reaction evidence="11 12">
        <text>uridine(1498) in 16S rRNA + S-adenosyl-L-methionine = N(3)-methyluridine(1498) in 16S rRNA + S-adenosyl-L-homocysteine + H(+)</text>
        <dbReference type="Rhea" id="RHEA:42920"/>
        <dbReference type="Rhea" id="RHEA-COMP:10283"/>
        <dbReference type="Rhea" id="RHEA-COMP:10284"/>
        <dbReference type="ChEBI" id="CHEBI:15378"/>
        <dbReference type="ChEBI" id="CHEBI:57856"/>
        <dbReference type="ChEBI" id="CHEBI:59789"/>
        <dbReference type="ChEBI" id="CHEBI:65315"/>
        <dbReference type="ChEBI" id="CHEBI:74502"/>
        <dbReference type="EC" id="2.1.1.193"/>
    </reaction>
</comment>
<comment type="subcellular location">
    <subcellularLocation>
        <location evidence="1 12">Cytoplasm</location>
    </subcellularLocation>
</comment>
<evidence type="ECO:0000256" key="2">
    <source>
        <dbReference type="ARBA" id="ARBA00005528"/>
    </source>
</evidence>
<dbReference type="Pfam" id="PF04452">
    <property type="entry name" value="Methyltrans_RNA"/>
    <property type="match status" value="1"/>
</dbReference>
<dbReference type="SUPFAM" id="SSF88697">
    <property type="entry name" value="PUA domain-like"/>
    <property type="match status" value="1"/>
</dbReference>
<dbReference type="InterPro" id="IPR006700">
    <property type="entry name" value="RsmE"/>
</dbReference>
<dbReference type="PIRSF" id="PIRSF015601">
    <property type="entry name" value="MTase_slr0722"/>
    <property type="match status" value="1"/>
</dbReference>
<dbReference type="EMBL" id="RHHR01000003">
    <property type="protein sequence ID" value="RNB76849.1"/>
    <property type="molecule type" value="Genomic_DNA"/>
</dbReference>
<evidence type="ECO:0000313" key="16">
    <source>
        <dbReference type="Proteomes" id="UP000282028"/>
    </source>
</evidence>
<dbReference type="NCBIfam" id="NF008692">
    <property type="entry name" value="PRK11713.1-5"/>
    <property type="match status" value="1"/>
</dbReference>
<name>A0A3M8CMN6_9BACL</name>
<protein>
    <recommendedName>
        <fullName evidence="4 12">Ribosomal RNA small subunit methyltransferase E</fullName>
        <ecNumber evidence="3 12">2.1.1.193</ecNumber>
    </recommendedName>
</protein>
<dbReference type="Proteomes" id="UP000282028">
    <property type="component" value="Unassembled WGS sequence"/>
</dbReference>
<reference evidence="15 16" key="1">
    <citation type="submission" date="2018-10" db="EMBL/GenBank/DDBJ databases">
        <title>Phylogenomics of Brevibacillus.</title>
        <authorList>
            <person name="Dunlap C."/>
        </authorList>
    </citation>
    <scope>NUCLEOTIDE SEQUENCE [LARGE SCALE GENOMIC DNA]</scope>
    <source>
        <strain evidence="15 16">JCM 12215</strain>
    </source>
</reference>
<dbReference type="Gene3D" id="3.40.1280.10">
    <property type="match status" value="1"/>
</dbReference>
<dbReference type="AlphaFoldDB" id="A0A3M8CMN6"/>
<accession>A0A3M8CMN6</accession>
<comment type="similarity">
    <text evidence="2 12">Belongs to the RNA methyltransferase RsmE family.</text>
</comment>
<evidence type="ECO:0000256" key="6">
    <source>
        <dbReference type="ARBA" id="ARBA00022552"/>
    </source>
</evidence>